<gene>
    <name evidence="1" type="ORF">DWX93_09805</name>
</gene>
<dbReference type="AlphaFoldDB" id="A0A395V8W2"/>
<protein>
    <submittedName>
        <fullName evidence="1">Serine/threonine protein phosphatase</fullName>
    </submittedName>
</protein>
<dbReference type="RefSeq" id="WP_014078328.1">
    <property type="nucleotide sequence ID" value="NZ_CAUFGO010000019.1"/>
</dbReference>
<name>A0A395V8W2_9FIRM</name>
<evidence type="ECO:0000313" key="2">
    <source>
        <dbReference type="Proteomes" id="UP000266172"/>
    </source>
</evidence>
<proteinExistence type="predicted"/>
<reference evidence="1 2" key="1">
    <citation type="submission" date="2018-08" db="EMBL/GenBank/DDBJ databases">
        <title>A genome reference for cultivated species of the human gut microbiota.</title>
        <authorList>
            <person name="Zou Y."/>
            <person name="Xue W."/>
            <person name="Luo G."/>
        </authorList>
    </citation>
    <scope>NUCLEOTIDE SEQUENCE [LARGE SCALE GENOMIC DNA]</scope>
    <source>
        <strain evidence="1 2">AF22-12AC</strain>
    </source>
</reference>
<dbReference type="EMBL" id="QRVL01000007">
    <property type="protein sequence ID" value="RGS40403.1"/>
    <property type="molecule type" value="Genomic_DNA"/>
</dbReference>
<evidence type="ECO:0000313" key="1">
    <source>
        <dbReference type="EMBL" id="RGS40403.1"/>
    </source>
</evidence>
<comment type="caution">
    <text evidence="1">The sequence shown here is derived from an EMBL/GenBank/DDBJ whole genome shotgun (WGS) entry which is preliminary data.</text>
</comment>
<organism evidence="1 2">
    <name type="scientific">Roseburia hominis</name>
    <dbReference type="NCBI Taxonomy" id="301301"/>
    <lineage>
        <taxon>Bacteria</taxon>
        <taxon>Bacillati</taxon>
        <taxon>Bacillota</taxon>
        <taxon>Clostridia</taxon>
        <taxon>Lachnospirales</taxon>
        <taxon>Lachnospiraceae</taxon>
        <taxon>Roseburia</taxon>
    </lineage>
</organism>
<accession>A0A395V8W2</accession>
<dbReference type="GeneID" id="93722010"/>
<sequence length="139" mass="16517">MDTDIFEQFPDRETFDKYWNENYQPVTYEDVREAFTDFVKSADGHIYLSDYEEKGLISREDFKENLSQEAQFTFEDGLTEVFYDKNPELYETAFALYEESKLTGKGDASVAQTFHETFRALYAEFLDRLYDEVLAAWQH</sequence>
<dbReference type="Proteomes" id="UP000266172">
    <property type="component" value="Unassembled WGS sequence"/>
</dbReference>